<evidence type="ECO:0000313" key="2">
    <source>
        <dbReference type="Proteomes" id="UP000237378"/>
    </source>
</evidence>
<dbReference type="EMBL" id="MING01000019">
    <property type="protein sequence ID" value="POG14174.1"/>
    <property type="molecule type" value="Genomic_DNA"/>
</dbReference>
<protein>
    <recommendedName>
        <fullName evidence="3">DUF1654 domain-containing protein</fullName>
    </recommendedName>
</protein>
<evidence type="ECO:0000313" key="1">
    <source>
        <dbReference type="EMBL" id="POG14174.1"/>
    </source>
</evidence>
<name>A0A2S3XF33_PSEPU</name>
<accession>A0A2S3XF33</accession>
<dbReference type="Proteomes" id="UP000237378">
    <property type="component" value="Unassembled WGS sequence"/>
</dbReference>
<reference evidence="1 2" key="2">
    <citation type="submission" date="2018-03" db="EMBL/GenBank/DDBJ databases">
        <title>Draft genome of Pseudomonas putida strain KH-18-2.</title>
        <authorList>
            <person name="Yoshizawa S."/>
            <person name="Khan N.H."/>
            <person name="Nishimura M."/>
            <person name="Chiura H.X."/>
            <person name="Ogura Y."/>
            <person name="Hayashi T."/>
            <person name="Kogure K."/>
        </authorList>
    </citation>
    <scope>NUCLEOTIDE SEQUENCE [LARGE SCALE GENOMIC DNA]</scope>
    <source>
        <strain evidence="1 2">KH-18-2</strain>
    </source>
</reference>
<organism evidence="1 2">
    <name type="scientific">Pseudomonas putida</name>
    <name type="common">Arthrobacter siderocapsulatus</name>
    <dbReference type="NCBI Taxonomy" id="303"/>
    <lineage>
        <taxon>Bacteria</taxon>
        <taxon>Pseudomonadati</taxon>
        <taxon>Pseudomonadota</taxon>
        <taxon>Gammaproteobacteria</taxon>
        <taxon>Pseudomonadales</taxon>
        <taxon>Pseudomonadaceae</taxon>
        <taxon>Pseudomonas</taxon>
    </lineage>
</organism>
<dbReference type="InterPro" id="IPR012449">
    <property type="entry name" value="Phage_F116_Orf28"/>
</dbReference>
<sequence>MAKQNKTAPTQQRQGMTALERLGLRVANMINHPKAQEQRWVAIHRLDTDGDAEWGEIMRILDETDGLEITQLEEGGVKIEWEMQSDDDREAPIEELEALEEEAPF</sequence>
<proteinExistence type="predicted"/>
<dbReference type="RefSeq" id="WP_103469391.1">
    <property type="nucleotide sequence ID" value="NZ_MING01000019.1"/>
</dbReference>
<dbReference type="Pfam" id="PF07867">
    <property type="entry name" value="DUF1654"/>
    <property type="match status" value="1"/>
</dbReference>
<evidence type="ECO:0008006" key="3">
    <source>
        <dbReference type="Google" id="ProtNLM"/>
    </source>
</evidence>
<gene>
    <name evidence="1" type="ORF">BGP82_07035</name>
</gene>
<comment type="caution">
    <text evidence="1">The sequence shown here is derived from an EMBL/GenBank/DDBJ whole genome shotgun (WGS) entry which is preliminary data.</text>
</comment>
<dbReference type="AlphaFoldDB" id="A0A2S3XF33"/>
<reference evidence="1 2" key="1">
    <citation type="submission" date="2016-08" db="EMBL/GenBank/DDBJ databases">
        <authorList>
            <person name="Seilhamer J.J."/>
        </authorList>
    </citation>
    <scope>NUCLEOTIDE SEQUENCE [LARGE SCALE GENOMIC DNA]</scope>
    <source>
        <strain evidence="1 2">KH-18-2</strain>
    </source>
</reference>